<feature type="compositionally biased region" description="Polar residues" evidence="14">
    <location>
        <begin position="76"/>
        <end position="87"/>
    </location>
</feature>
<keyword evidence="10" id="KW-0729">SH3-binding</keyword>
<dbReference type="GO" id="GO:0051276">
    <property type="term" value="P:chromosome organization"/>
    <property type="evidence" value="ECO:0007669"/>
    <property type="project" value="InterPro"/>
</dbReference>
<evidence type="ECO:0000256" key="13">
    <source>
        <dbReference type="ARBA" id="ARBA00039185"/>
    </source>
</evidence>
<sequence length="165" mass="17821">MATLIFVDKENGEPVAPVAPKDGLKLESGAAVKALDGRSRVSMSQVGKLFNAPPALPKTARKALGTVNRATEKSVKSNGPLKQNPNLSAKKRTEKTIKVQSSVPASDDTFPEIEKFFPFSPLDFESVCLPEQDQIAQPPLSGVPLTVLEEERGLERLPQLGRLHP</sequence>
<reference evidence="15 16" key="1">
    <citation type="journal article" date="2011" name="Nature">
        <title>Genome sequencing reveals insights into physiology and longevity of the naked mole rat.</title>
        <authorList>
            <person name="Kim E.B."/>
            <person name="Fang X."/>
            <person name="Fushan A.A."/>
            <person name="Huang Z."/>
            <person name="Lobanov A.V."/>
            <person name="Han L."/>
            <person name="Marino S.M."/>
            <person name="Sun X."/>
            <person name="Turanov A.A."/>
            <person name="Yang P."/>
            <person name="Yim S.H."/>
            <person name="Zhao X."/>
            <person name="Kasaikina M.V."/>
            <person name="Stoletzki N."/>
            <person name="Peng C."/>
            <person name="Polak P."/>
            <person name="Xiong Z."/>
            <person name="Kiezun A."/>
            <person name="Zhu Y."/>
            <person name="Chen Y."/>
            <person name="Kryukov G.V."/>
            <person name="Zhang Q."/>
            <person name="Peshkin L."/>
            <person name="Yang L."/>
            <person name="Bronson R.T."/>
            <person name="Buffenstein R."/>
            <person name="Wang B."/>
            <person name="Han C."/>
            <person name="Li Q."/>
            <person name="Chen L."/>
            <person name="Zhao W."/>
            <person name="Sunyaev S.R."/>
            <person name="Park T.J."/>
            <person name="Zhang G."/>
            <person name="Wang J."/>
            <person name="Gladyshev V.N."/>
        </authorList>
    </citation>
    <scope>NUCLEOTIDE SEQUENCE [LARGE SCALE GENOMIC DNA]</scope>
</reference>
<proteinExistence type="inferred from homology"/>
<evidence type="ECO:0000256" key="3">
    <source>
        <dbReference type="ARBA" id="ARBA00009264"/>
    </source>
</evidence>
<evidence type="ECO:0000256" key="14">
    <source>
        <dbReference type="SAM" id="MobiDB-lite"/>
    </source>
</evidence>
<evidence type="ECO:0000256" key="8">
    <source>
        <dbReference type="ARBA" id="ARBA00022829"/>
    </source>
</evidence>
<feature type="region of interest" description="Disordered" evidence="14">
    <location>
        <begin position="66"/>
        <end position="105"/>
    </location>
</feature>
<comment type="subcellular location">
    <subcellularLocation>
        <location evidence="2">Cytoplasm</location>
    </subcellularLocation>
    <subcellularLocation>
        <location evidence="1">Nucleus</location>
    </subcellularLocation>
</comment>
<dbReference type="GO" id="GO:0017124">
    <property type="term" value="F:SH3 domain binding"/>
    <property type="evidence" value="ECO:0007669"/>
    <property type="project" value="UniProtKB-KW"/>
</dbReference>
<dbReference type="PANTHER" id="PTHR10418">
    <property type="entry name" value="SECURIN-3"/>
    <property type="match status" value="1"/>
</dbReference>
<dbReference type="GO" id="GO:0051301">
    <property type="term" value="P:cell division"/>
    <property type="evidence" value="ECO:0007669"/>
    <property type="project" value="UniProtKB-KW"/>
</dbReference>
<evidence type="ECO:0000256" key="4">
    <source>
        <dbReference type="ARBA" id="ARBA00022490"/>
    </source>
</evidence>
<dbReference type="GO" id="GO:0005634">
    <property type="term" value="C:nucleus"/>
    <property type="evidence" value="ECO:0007669"/>
    <property type="project" value="UniProtKB-SubCell"/>
</dbReference>
<protein>
    <recommendedName>
        <fullName evidence="13">Securin</fullName>
    </recommendedName>
</protein>
<evidence type="ECO:0000256" key="9">
    <source>
        <dbReference type="ARBA" id="ARBA00022843"/>
    </source>
</evidence>
<evidence type="ECO:0000313" key="15">
    <source>
        <dbReference type="EMBL" id="EHB09889.1"/>
    </source>
</evidence>
<evidence type="ECO:0000256" key="2">
    <source>
        <dbReference type="ARBA" id="ARBA00004496"/>
    </source>
</evidence>
<organism evidence="15 16">
    <name type="scientific">Heterocephalus glaber</name>
    <name type="common">Naked mole rat</name>
    <dbReference type="NCBI Taxonomy" id="10181"/>
    <lineage>
        <taxon>Eukaryota</taxon>
        <taxon>Metazoa</taxon>
        <taxon>Chordata</taxon>
        <taxon>Craniata</taxon>
        <taxon>Vertebrata</taxon>
        <taxon>Euteleostomi</taxon>
        <taxon>Mammalia</taxon>
        <taxon>Eutheria</taxon>
        <taxon>Euarchontoglires</taxon>
        <taxon>Glires</taxon>
        <taxon>Rodentia</taxon>
        <taxon>Hystricomorpha</taxon>
        <taxon>Bathyergidae</taxon>
        <taxon>Heterocephalus</taxon>
    </lineage>
</organism>
<dbReference type="GO" id="GO:0005737">
    <property type="term" value="C:cytoplasm"/>
    <property type="evidence" value="ECO:0007669"/>
    <property type="project" value="UniProtKB-SubCell"/>
</dbReference>
<keyword evidence="6" id="KW-0677">Repeat</keyword>
<evidence type="ECO:0000256" key="7">
    <source>
        <dbReference type="ARBA" id="ARBA00022776"/>
    </source>
</evidence>
<evidence type="ECO:0000256" key="6">
    <source>
        <dbReference type="ARBA" id="ARBA00022737"/>
    </source>
</evidence>
<accession>G5BKS3</accession>
<evidence type="ECO:0000256" key="10">
    <source>
        <dbReference type="ARBA" id="ARBA00023036"/>
    </source>
</evidence>
<dbReference type="GO" id="GO:0045143">
    <property type="term" value="P:homologous chromosome segregation"/>
    <property type="evidence" value="ECO:0007669"/>
    <property type="project" value="TreeGrafter"/>
</dbReference>
<keyword evidence="8" id="KW-0159">Chromosome partition</keyword>
<keyword evidence="5" id="KW-0132">Cell division</keyword>
<comment type="similarity">
    <text evidence="3">Belongs to the securin family.</text>
</comment>
<dbReference type="Pfam" id="PF04856">
    <property type="entry name" value="Securin"/>
    <property type="match status" value="1"/>
</dbReference>
<gene>
    <name evidence="15" type="ORF">GW7_03868</name>
</gene>
<name>G5BKS3_HETGA</name>
<evidence type="ECO:0000256" key="1">
    <source>
        <dbReference type="ARBA" id="ARBA00004123"/>
    </source>
</evidence>
<dbReference type="Proteomes" id="UP000006813">
    <property type="component" value="Unassembled WGS sequence"/>
</dbReference>
<keyword evidence="11" id="KW-0539">Nucleus</keyword>
<dbReference type="PANTHER" id="PTHR10418:SF2">
    <property type="entry name" value="SECURIN"/>
    <property type="match status" value="1"/>
</dbReference>
<keyword evidence="4" id="KW-0963">Cytoplasm</keyword>
<evidence type="ECO:0000256" key="5">
    <source>
        <dbReference type="ARBA" id="ARBA00022618"/>
    </source>
</evidence>
<keyword evidence="7" id="KW-0498">Mitosis</keyword>
<dbReference type="STRING" id="10181.G5BKS3"/>
<keyword evidence="9" id="KW-0832">Ubl conjugation</keyword>
<dbReference type="EMBL" id="JH170779">
    <property type="protein sequence ID" value="EHB09889.1"/>
    <property type="molecule type" value="Genomic_DNA"/>
</dbReference>
<evidence type="ECO:0000256" key="12">
    <source>
        <dbReference type="ARBA" id="ARBA00023306"/>
    </source>
</evidence>
<keyword evidence="12" id="KW-0131">Cell cycle</keyword>
<dbReference type="InterPro" id="IPR006940">
    <property type="entry name" value="Securin_separation_inhibitor"/>
</dbReference>
<dbReference type="InParanoid" id="G5BKS3"/>
<evidence type="ECO:0000313" key="16">
    <source>
        <dbReference type="Proteomes" id="UP000006813"/>
    </source>
</evidence>
<dbReference type="AlphaFoldDB" id="G5BKS3"/>
<evidence type="ECO:0000256" key="11">
    <source>
        <dbReference type="ARBA" id="ARBA00023242"/>
    </source>
</evidence>